<name>A0A1G6GWI3_9MICO</name>
<dbReference type="EMBL" id="FMYH01000001">
    <property type="protein sequence ID" value="SDB86334.1"/>
    <property type="molecule type" value="Genomic_DNA"/>
</dbReference>
<evidence type="ECO:0000313" key="2">
    <source>
        <dbReference type="EMBL" id="SDB86334.1"/>
    </source>
</evidence>
<dbReference type="STRING" id="1814289.SAMN05216410_0535"/>
<dbReference type="GO" id="GO:0140359">
    <property type="term" value="F:ABC-type transporter activity"/>
    <property type="evidence" value="ECO:0007669"/>
    <property type="project" value="InterPro"/>
</dbReference>
<dbReference type="Proteomes" id="UP000199039">
    <property type="component" value="Unassembled WGS sequence"/>
</dbReference>
<dbReference type="AlphaFoldDB" id="A0A1G6GWI3"/>
<sequence length="328" mass="35300">MRLFRVELTRFRSRRINQLAVLGILGVILVMLYGSWRTSVPLSDVEKAQIQAQYDASVKDWDENKDEYIASCKEQEAADQETSPDVDYGCEQGGPGDIESWMYGPTPFAERADRVLPDYGLLMVFGAFAMGVSFIAAEFSSGAIGNWLTFEPRRGRVYGTKVGASGIAVIPIALVTGAIMVGGTWLAYSLNDNVGTMTGEIWRDVGAGGIRLLLLTIGFAMLGVAVGTIVRHTAAAVGILVGYAIVVEGILGNTFEGLRPWLLQLNLQAVLSNGTSYWETVCESGPTGQVCHGIEKTVSLTNGVVTLSVVLVVVVAVAALVFRRRDVN</sequence>
<protein>
    <submittedName>
        <fullName evidence="2">ABC-2 type transport system permease protein</fullName>
    </submittedName>
</protein>
<feature type="transmembrane region" description="Helical" evidence="1">
    <location>
        <begin position="121"/>
        <end position="150"/>
    </location>
</feature>
<feature type="transmembrane region" description="Helical" evidence="1">
    <location>
        <begin position="304"/>
        <end position="322"/>
    </location>
</feature>
<proteinExistence type="predicted"/>
<reference evidence="2 3" key="1">
    <citation type="submission" date="2016-09" db="EMBL/GenBank/DDBJ databases">
        <authorList>
            <person name="Capua I."/>
            <person name="De Benedictis P."/>
            <person name="Joannis T."/>
            <person name="Lombin L.H."/>
            <person name="Cattoli G."/>
        </authorList>
    </citation>
    <scope>NUCLEOTIDE SEQUENCE [LARGE SCALE GENOMIC DNA]</scope>
    <source>
        <strain evidence="2 3">ISLP-3</strain>
    </source>
</reference>
<feature type="transmembrane region" description="Helical" evidence="1">
    <location>
        <begin position="237"/>
        <end position="255"/>
    </location>
</feature>
<keyword evidence="1" id="KW-0472">Membrane</keyword>
<feature type="transmembrane region" description="Helical" evidence="1">
    <location>
        <begin position="162"/>
        <end position="188"/>
    </location>
</feature>
<evidence type="ECO:0000313" key="3">
    <source>
        <dbReference type="Proteomes" id="UP000199039"/>
    </source>
</evidence>
<gene>
    <name evidence="2" type="ORF">SAMN05216410_0535</name>
</gene>
<keyword evidence="1" id="KW-1133">Transmembrane helix</keyword>
<organism evidence="2 3">
    <name type="scientific">Sanguibacter gelidistatuariae</name>
    <dbReference type="NCBI Taxonomy" id="1814289"/>
    <lineage>
        <taxon>Bacteria</taxon>
        <taxon>Bacillati</taxon>
        <taxon>Actinomycetota</taxon>
        <taxon>Actinomycetes</taxon>
        <taxon>Micrococcales</taxon>
        <taxon>Sanguibacteraceae</taxon>
        <taxon>Sanguibacter</taxon>
    </lineage>
</organism>
<dbReference type="OrthoDB" id="3819831at2"/>
<dbReference type="RefSeq" id="WP_093180579.1">
    <property type="nucleotide sequence ID" value="NZ_FMYH01000001.1"/>
</dbReference>
<accession>A0A1G6GWI3</accession>
<keyword evidence="1" id="KW-0812">Transmembrane</keyword>
<feature type="transmembrane region" description="Helical" evidence="1">
    <location>
        <begin position="208"/>
        <end position="230"/>
    </location>
</feature>
<evidence type="ECO:0000256" key="1">
    <source>
        <dbReference type="SAM" id="Phobius"/>
    </source>
</evidence>
<dbReference type="Pfam" id="PF12679">
    <property type="entry name" value="ABC2_membrane_2"/>
    <property type="match status" value="1"/>
</dbReference>
<keyword evidence="3" id="KW-1185">Reference proteome</keyword>
<feature type="transmembrane region" description="Helical" evidence="1">
    <location>
        <begin position="16"/>
        <end position="36"/>
    </location>
</feature>
<dbReference type="GO" id="GO:0005886">
    <property type="term" value="C:plasma membrane"/>
    <property type="evidence" value="ECO:0007669"/>
    <property type="project" value="UniProtKB-SubCell"/>
</dbReference>